<evidence type="ECO:0000256" key="7">
    <source>
        <dbReference type="ARBA" id="ARBA00023049"/>
    </source>
</evidence>
<keyword evidence="4 11" id="KW-0732">Signal</keyword>
<comment type="similarity">
    <text evidence="1">Belongs to the peptidase M43B family.</text>
</comment>
<dbReference type="PANTHER" id="PTHR47466">
    <property type="match status" value="1"/>
</dbReference>
<dbReference type="GO" id="GO:0008237">
    <property type="term" value="F:metallopeptidase activity"/>
    <property type="evidence" value="ECO:0007669"/>
    <property type="project" value="UniProtKB-KW"/>
</dbReference>
<evidence type="ECO:0000256" key="5">
    <source>
        <dbReference type="ARBA" id="ARBA00022801"/>
    </source>
</evidence>
<keyword evidence="10" id="KW-1133">Transmembrane helix</keyword>
<keyword evidence="2" id="KW-0645">Protease</keyword>
<feature type="chain" id="PRO_5043310137" description="Peptidase M43 pregnancy-associated plasma-A domain-containing protein" evidence="11">
    <location>
        <begin position="23"/>
        <end position="608"/>
    </location>
</feature>
<keyword evidence="14" id="KW-1185">Reference proteome</keyword>
<dbReference type="InterPro" id="IPR008754">
    <property type="entry name" value="Peptidase_M43"/>
</dbReference>
<organism evidence="13 14">
    <name type="scientific">Tilletia indica</name>
    <dbReference type="NCBI Taxonomy" id="43049"/>
    <lineage>
        <taxon>Eukaryota</taxon>
        <taxon>Fungi</taxon>
        <taxon>Dikarya</taxon>
        <taxon>Basidiomycota</taxon>
        <taxon>Ustilaginomycotina</taxon>
        <taxon>Exobasidiomycetes</taxon>
        <taxon>Tilletiales</taxon>
        <taxon>Tilletiaceae</taxon>
        <taxon>Tilletia</taxon>
    </lineage>
</organism>
<keyword evidence="6" id="KW-0862">Zinc</keyword>
<feature type="domain" description="Peptidase M43 pregnancy-associated plasma-A" evidence="12">
    <location>
        <begin position="332"/>
        <end position="414"/>
    </location>
</feature>
<feature type="transmembrane region" description="Helical" evidence="10">
    <location>
        <begin position="585"/>
        <end position="607"/>
    </location>
</feature>
<evidence type="ECO:0000256" key="11">
    <source>
        <dbReference type="SAM" id="SignalP"/>
    </source>
</evidence>
<feature type="region of interest" description="Disordered" evidence="9">
    <location>
        <begin position="536"/>
        <end position="575"/>
    </location>
</feature>
<evidence type="ECO:0000256" key="8">
    <source>
        <dbReference type="ARBA" id="ARBA00023157"/>
    </source>
</evidence>
<keyword evidence="10" id="KW-0812">Transmembrane</keyword>
<dbReference type="EMBL" id="LWDF02001004">
    <property type="protein sequence ID" value="KAE8240928.1"/>
    <property type="molecule type" value="Genomic_DNA"/>
</dbReference>
<dbReference type="Gene3D" id="3.40.390.10">
    <property type="entry name" value="Collagenase (Catalytic Domain)"/>
    <property type="match status" value="1"/>
</dbReference>
<evidence type="ECO:0000256" key="2">
    <source>
        <dbReference type="ARBA" id="ARBA00022670"/>
    </source>
</evidence>
<evidence type="ECO:0000256" key="1">
    <source>
        <dbReference type="ARBA" id="ARBA00008721"/>
    </source>
</evidence>
<proteinExistence type="inferred from homology"/>
<evidence type="ECO:0000313" key="14">
    <source>
        <dbReference type="Proteomes" id="UP000077521"/>
    </source>
</evidence>
<evidence type="ECO:0000313" key="13">
    <source>
        <dbReference type="EMBL" id="KAE8240928.1"/>
    </source>
</evidence>
<evidence type="ECO:0000256" key="4">
    <source>
        <dbReference type="ARBA" id="ARBA00022729"/>
    </source>
</evidence>
<sequence length="608" mass="65185">MQFKFLAAQAMGAMALAMVAGAQTTTFDGPTTTSDFTMSEPTGITTTDDSTTTTTTDDTTTTITTSDGLLTATITDVLNMTSTTSGAFPTATGSILANLTDGDFQDWPYEGAFIEPYAPDPVQDDAKIVELLLLANLNQEACRRKANGYSSTPAFRKRAMEVLSDDSTALQKRDNHKRSLLSTICLPPWETVDVTFHWLLSSTTTQANFVYSKVLDDQISDLAEHLARMRIAINVKGRWIWTGKDIDKVSVWDKTKAGQNAGILGSLKRKLGTDVSDHLNIFLVESVLRDDGASIEGTCTFPLKNKVVEEHDGCIVATRTMRNHPFGFLGRPGAGMIHEVGHWFNLRHPHDSGCRGNDGFDDTKQYPAGQGSYFQKACLDTAGNLESSLLPVYNFMSYSSSANVDEGKFSEEQIAGAHVGIRLYRRGLQTATCQYGLRKRGTSAPFAVRDSEEPISIDHLIRRQQNLTSICDMTQLQISNFEVSDWAVKGLNNPNSPPFTPPFSQIPAETNIAVPTQPQSKDEGTMGVIQAPNVQDFASYPGNKGPGSTGSSQDTVGTGTNGGKGDSGLGAPDSTISKSGSVGKLAGMPGVGGVCLVAGVAVLFAGLL</sequence>
<evidence type="ECO:0000259" key="12">
    <source>
        <dbReference type="Pfam" id="PF05572"/>
    </source>
</evidence>
<dbReference type="Proteomes" id="UP000077521">
    <property type="component" value="Unassembled WGS sequence"/>
</dbReference>
<dbReference type="AlphaFoldDB" id="A0A177T7S4"/>
<dbReference type="Pfam" id="PF05572">
    <property type="entry name" value="Peptidase_M43"/>
    <property type="match status" value="1"/>
</dbReference>
<feature type="signal peptide" evidence="11">
    <location>
        <begin position="1"/>
        <end position="22"/>
    </location>
</feature>
<gene>
    <name evidence="13" type="ORF">A4X13_0g7630</name>
</gene>
<keyword evidence="10" id="KW-0472">Membrane</keyword>
<feature type="compositionally biased region" description="Gly residues" evidence="9">
    <location>
        <begin position="559"/>
        <end position="568"/>
    </location>
</feature>
<keyword evidence="3" id="KW-0479">Metal-binding</keyword>
<dbReference type="GO" id="GO:0046872">
    <property type="term" value="F:metal ion binding"/>
    <property type="evidence" value="ECO:0007669"/>
    <property type="project" value="UniProtKB-KW"/>
</dbReference>
<evidence type="ECO:0000256" key="6">
    <source>
        <dbReference type="ARBA" id="ARBA00022833"/>
    </source>
</evidence>
<comment type="caution">
    <text evidence="13">The sequence shown here is derived from an EMBL/GenBank/DDBJ whole genome shotgun (WGS) entry which is preliminary data.</text>
</comment>
<accession>A0A177T7S4</accession>
<dbReference type="GO" id="GO:0006508">
    <property type="term" value="P:proteolysis"/>
    <property type="evidence" value="ECO:0007669"/>
    <property type="project" value="UniProtKB-KW"/>
</dbReference>
<keyword evidence="7" id="KW-0482">Metalloprotease</keyword>
<dbReference type="InterPro" id="IPR024079">
    <property type="entry name" value="MetalloPept_cat_dom_sf"/>
</dbReference>
<protein>
    <recommendedName>
        <fullName evidence="12">Peptidase M43 pregnancy-associated plasma-A domain-containing protein</fullName>
    </recommendedName>
</protein>
<keyword evidence="5" id="KW-0378">Hydrolase</keyword>
<dbReference type="PANTHER" id="PTHR47466:SF1">
    <property type="entry name" value="METALLOPROTEASE MEP1 (AFU_ORTHOLOGUE AFUA_1G07730)-RELATED"/>
    <property type="match status" value="1"/>
</dbReference>
<feature type="region of interest" description="Disordered" evidence="9">
    <location>
        <begin position="31"/>
        <end position="54"/>
    </location>
</feature>
<keyword evidence="8" id="KW-1015">Disulfide bond</keyword>
<evidence type="ECO:0000256" key="3">
    <source>
        <dbReference type="ARBA" id="ARBA00022723"/>
    </source>
</evidence>
<name>A0A177T7S4_9BASI</name>
<dbReference type="SUPFAM" id="SSF55486">
    <property type="entry name" value="Metalloproteases ('zincins'), catalytic domain"/>
    <property type="match status" value="2"/>
</dbReference>
<reference evidence="13" key="1">
    <citation type="submission" date="2016-04" db="EMBL/GenBank/DDBJ databases">
        <authorList>
            <person name="Nguyen H.D."/>
            <person name="Samba Siva P."/>
            <person name="Cullis J."/>
            <person name="Levesque C.A."/>
            <person name="Hambleton S."/>
        </authorList>
    </citation>
    <scope>NUCLEOTIDE SEQUENCE</scope>
    <source>
        <strain evidence="13">DAOMC 236416</strain>
    </source>
</reference>
<evidence type="ECO:0000256" key="9">
    <source>
        <dbReference type="SAM" id="MobiDB-lite"/>
    </source>
</evidence>
<evidence type="ECO:0000256" key="10">
    <source>
        <dbReference type="SAM" id="Phobius"/>
    </source>
</evidence>
<reference evidence="13" key="2">
    <citation type="journal article" date="2019" name="IMA Fungus">
        <title>Genome sequencing and comparison of five Tilletia species to identify candidate genes for the detection of regulated species infecting wheat.</title>
        <authorList>
            <person name="Nguyen H.D.T."/>
            <person name="Sultana T."/>
            <person name="Kesanakurti P."/>
            <person name="Hambleton S."/>
        </authorList>
    </citation>
    <scope>NUCLEOTIDE SEQUENCE</scope>
    <source>
        <strain evidence="13">DAOMC 236416</strain>
    </source>
</reference>